<feature type="compositionally biased region" description="Low complexity" evidence="1">
    <location>
        <begin position="87"/>
        <end position="104"/>
    </location>
</feature>
<proteinExistence type="predicted"/>
<dbReference type="AlphaFoldDB" id="A0A6J7EII3"/>
<accession>A0A6J7EII3</accession>
<name>A0A6J7EII3_9ZZZZ</name>
<evidence type="ECO:0000313" key="2">
    <source>
        <dbReference type="EMBL" id="CAB4880964.1"/>
    </source>
</evidence>
<gene>
    <name evidence="2" type="ORF">UFOPK3417_01363</name>
</gene>
<protein>
    <submittedName>
        <fullName evidence="2">Unannotated protein</fullName>
    </submittedName>
</protein>
<sequence>MTSPGATADALSTSAVVNVTGPVTPLARRTQPAAALLTEAVPIETGEDEAGPVVSGDVELVASTVDEASTSEVVVESGVVVSVPSPSSVSGGCSVASAAGQSAVRLPHTS</sequence>
<dbReference type="EMBL" id="CAFBLR010000142">
    <property type="protein sequence ID" value="CAB4880964.1"/>
    <property type="molecule type" value="Genomic_DNA"/>
</dbReference>
<organism evidence="2">
    <name type="scientific">freshwater metagenome</name>
    <dbReference type="NCBI Taxonomy" id="449393"/>
    <lineage>
        <taxon>unclassified sequences</taxon>
        <taxon>metagenomes</taxon>
        <taxon>ecological metagenomes</taxon>
    </lineage>
</organism>
<feature type="region of interest" description="Disordered" evidence="1">
    <location>
        <begin position="87"/>
        <end position="110"/>
    </location>
</feature>
<reference evidence="2" key="1">
    <citation type="submission" date="2020-05" db="EMBL/GenBank/DDBJ databases">
        <authorList>
            <person name="Chiriac C."/>
            <person name="Salcher M."/>
            <person name="Ghai R."/>
            <person name="Kavagutti S V."/>
        </authorList>
    </citation>
    <scope>NUCLEOTIDE SEQUENCE</scope>
</reference>
<evidence type="ECO:0000256" key="1">
    <source>
        <dbReference type="SAM" id="MobiDB-lite"/>
    </source>
</evidence>